<sequence length="385" mass="39624">MRYRVPTAVPGTPSWAGGPRPVGAEPAAVYAVGGTVKQRLNGVDSPLANCLVRLYARRTGMPAGAALTGLDGSFRVGNLLPETAGFFAIAFDPDGAPVQNALIFDRLQALPSVPGRIRNTAPSFTVDVAVSLQLTTAYLVGAPAFSVSSGALPDGVALSSSGLLSGTPTTDGEAYSFTITATGSIYGTASVTWSGEVAGGIGYLNTLNGRTGLNNVWSGQVDDSNTVLPALPFQFPLFGLTFQNNIYISSNSHVDFGFGSSAYSGLSPTNPGRALLINAADRSYQNVFAGPVLSGACFLIRYEGSSNTGNSNDNLWEVGLYNDGSITVVTGTVPGSSSPNGAGTSNISDGTAWRSVTPPTFLSNRAYLGQPTGPGGDFVWTEITP</sequence>
<proteinExistence type="predicted"/>
<protein>
    <recommendedName>
        <fullName evidence="4">Tail fiber protein</fullName>
    </recommendedName>
</protein>
<dbReference type="GO" id="GO:0005509">
    <property type="term" value="F:calcium ion binding"/>
    <property type="evidence" value="ECO:0007669"/>
    <property type="project" value="InterPro"/>
</dbReference>
<evidence type="ECO:0000313" key="2">
    <source>
        <dbReference type="EMBL" id="QNN97199.1"/>
    </source>
</evidence>
<keyword evidence="3" id="KW-1185">Reference proteome</keyword>
<name>A0A7G9UT44_9CAUD</name>
<dbReference type="Proteomes" id="UP000516126">
    <property type="component" value="Segment"/>
</dbReference>
<dbReference type="KEGG" id="vg:79586311"/>
<dbReference type="InterPro" id="IPR015919">
    <property type="entry name" value="Cadherin-like_sf"/>
</dbReference>
<organism evidence="2 3">
    <name type="scientific">Xanthomonas phage Xp12</name>
    <dbReference type="NCBI Taxonomy" id="2746072"/>
    <lineage>
        <taxon>Viruses</taxon>
        <taxon>Duplodnaviria</taxon>
        <taxon>Heunggongvirae</taxon>
        <taxon>Uroviricota</taxon>
        <taxon>Caudoviricetes</taxon>
        <taxon>Mesyanzhinovviridae</taxon>
        <taxon>Bradleyvirinae</taxon>
        <taxon>Bosavirus</taxon>
        <taxon>Bosavirus Xp12</taxon>
    </lineage>
</organism>
<dbReference type="Gene3D" id="2.60.40.10">
    <property type="entry name" value="Immunoglobulins"/>
    <property type="match status" value="1"/>
</dbReference>
<dbReference type="GeneID" id="79586311"/>
<evidence type="ECO:0000256" key="1">
    <source>
        <dbReference type="SAM" id="MobiDB-lite"/>
    </source>
</evidence>
<accession>A0A7G9UT44</accession>
<dbReference type="EMBL" id="MT664984">
    <property type="protein sequence ID" value="QNN97199.1"/>
    <property type="molecule type" value="Genomic_DNA"/>
</dbReference>
<dbReference type="InterPro" id="IPR013783">
    <property type="entry name" value="Ig-like_fold"/>
</dbReference>
<dbReference type="RefSeq" id="YP_010738929.1">
    <property type="nucleotide sequence ID" value="NC_073033.1"/>
</dbReference>
<feature type="region of interest" description="Disordered" evidence="1">
    <location>
        <begin position="1"/>
        <end position="20"/>
    </location>
</feature>
<reference evidence="2 3" key="1">
    <citation type="submission" date="2020-06" db="EMBL/GenBank/DDBJ databases">
        <authorList>
            <person name="Tamanaha E."/>
            <person name="Walsh S.E."/>
            <person name="Anton B.P."/>
            <person name="Fomenkov A."/>
            <person name="Xu S.-Y."/>
            <person name="Weigele P.R."/>
        </authorList>
    </citation>
    <scope>NUCLEOTIDE SEQUENCE [LARGE SCALE GENOMIC DNA]</scope>
</reference>
<dbReference type="SUPFAM" id="SSF49313">
    <property type="entry name" value="Cadherin-like"/>
    <property type="match status" value="1"/>
</dbReference>
<dbReference type="GO" id="GO:0016020">
    <property type="term" value="C:membrane"/>
    <property type="evidence" value="ECO:0007669"/>
    <property type="project" value="InterPro"/>
</dbReference>
<evidence type="ECO:0000313" key="3">
    <source>
        <dbReference type="Proteomes" id="UP000516126"/>
    </source>
</evidence>
<evidence type="ECO:0008006" key="4">
    <source>
        <dbReference type="Google" id="ProtNLM"/>
    </source>
</evidence>